<organism evidence="2 3">
    <name type="scientific">Loigolactobacillus bifermentans DSM 20003</name>
    <dbReference type="NCBI Taxonomy" id="1423726"/>
    <lineage>
        <taxon>Bacteria</taxon>
        <taxon>Bacillati</taxon>
        <taxon>Bacillota</taxon>
        <taxon>Bacilli</taxon>
        <taxon>Lactobacillales</taxon>
        <taxon>Lactobacillaceae</taxon>
        <taxon>Loigolactobacillus</taxon>
    </lineage>
</organism>
<dbReference type="GO" id="GO:0008803">
    <property type="term" value="F:bis(5'-nucleosyl)-tetraphosphatase (symmetrical) activity"/>
    <property type="evidence" value="ECO:0007669"/>
    <property type="project" value="TreeGrafter"/>
</dbReference>
<dbReference type="AlphaFoldDB" id="A0A0R1GFV1"/>
<dbReference type="GO" id="GO:0016791">
    <property type="term" value="F:phosphatase activity"/>
    <property type="evidence" value="ECO:0007669"/>
    <property type="project" value="TreeGrafter"/>
</dbReference>
<feature type="domain" description="Calcineurin-like phosphoesterase" evidence="1">
    <location>
        <begin position="8"/>
        <end position="218"/>
    </location>
</feature>
<gene>
    <name evidence="2" type="ORF">FC07_GL001830</name>
</gene>
<dbReference type="Pfam" id="PF00149">
    <property type="entry name" value="Metallophos"/>
    <property type="match status" value="1"/>
</dbReference>
<dbReference type="InterPro" id="IPR004843">
    <property type="entry name" value="Calcineurin-like_PHP"/>
</dbReference>
<dbReference type="Proteomes" id="UP000051461">
    <property type="component" value="Unassembled WGS sequence"/>
</dbReference>
<dbReference type="PANTHER" id="PTHR42850">
    <property type="entry name" value="METALLOPHOSPHOESTERASE"/>
    <property type="match status" value="1"/>
</dbReference>
<dbReference type="InterPro" id="IPR029052">
    <property type="entry name" value="Metallo-depent_PP-like"/>
</dbReference>
<accession>A0A0R1GFV1</accession>
<dbReference type="Gene3D" id="3.60.21.10">
    <property type="match status" value="1"/>
</dbReference>
<comment type="caution">
    <text evidence="2">The sequence shown here is derived from an EMBL/GenBank/DDBJ whole genome shotgun (WGS) entry which is preliminary data.</text>
</comment>
<proteinExistence type="predicted"/>
<dbReference type="InterPro" id="IPR050126">
    <property type="entry name" value="Ap4A_hydrolase"/>
</dbReference>
<evidence type="ECO:0000259" key="1">
    <source>
        <dbReference type="Pfam" id="PF00149"/>
    </source>
</evidence>
<dbReference type="GO" id="GO:0005737">
    <property type="term" value="C:cytoplasm"/>
    <property type="evidence" value="ECO:0007669"/>
    <property type="project" value="TreeGrafter"/>
</dbReference>
<name>A0A0R1GFV1_9LACO</name>
<evidence type="ECO:0000313" key="2">
    <source>
        <dbReference type="EMBL" id="KRK32777.1"/>
    </source>
</evidence>
<dbReference type="SUPFAM" id="SSF56300">
    <property type="entry name" value="Metallo-dependent phosphatases"/>
    <property type="match status" value="1"/>
</dbReference>
<protein>
    <submittedName>
        <fullName evidence="2">Diadenosine tetraphosphatase-like protein</fullName>
    </submittedName>
</protein>
<reference evidence="2 3" key="1">
    <citation type="journal article" date="2015" name="Genome Announc.">
        <title>Expanding the biotechnology potential of lactobacilli through comparative genomics of 213 strains and associated genera.</title>
        <authorList>
            <person name="Sun Z."/>
            <person name="Harris H.M."/>
            <person name="McCann A."/>
            <person name="Guo C."/>
            <person name="Argimon S."/>
            <person name="Zhang W."/>
            <person name="Yang X."/>
            <person name="Jeffery I.B."/>
            <person name="Cooney J.C."/>
            <person name="Kagawa T.F."/>
            <person name="Liu W."/>
            <person name="Song Y."/>
            <person name="Salvetti E."/>
            <person name="Wrobel A."/>
            <person name="Rasinkangas P."/>
            <person name="Parkhill J."/>
            <person name="Rea M.C."/>
            <person name="O'Sullivan O."/>
            <person name="Ritari J."/>
            <person name="Douillard F.P."/>
            <person name="Paul Ross R."/>
            <person name="Yang R."/>
            <person name="Briner A.E."/>
            <person name="Felis G.E."/>
            <person name="de Vos W.M."/>
            <person name="Barrangou R."/>
            <person name="Klaenhammer T.R."/>
            <person name="Caufield P.W."/>
            <person name="Cui Y."/>
            <person name="Zhang H."/>
            <person name="O'Toole P.W."/>
        </authorList>
    </citation>
    <scope>NUCLEOTIDE SEQUENCE [LARGE SCALE GENOMIC DNA]</scope>
    <source>
        <strain evidence="2 3">DSM 20003</strain>
    </source>
</reference>
<sequence>MKEVPNMQMTFIGDIHSAADDLQVLLKALDQPHNRFIFIGDYIDGLPVQHFETGQQARALAPLAVLDLLMQRVQQHGDVALLGNHDDFWLGTAQGDAQAYAIWRRNGGQTTWPLLGLPHDAVQLAAALNQPPFKRYTDFLATLPLFWQTQHLLAVHAGINWQYPLNQQVRDDVLWLRDAYFYATQQPTFHEAMAQNLNWPVYHPNDTHQVIVTGHTPVQTLNRDRTLLKMQHDPADTPRYLIDGGSRSGVATAGITALTLSETGAFLAACTVINGQLRPLTDR</sequence>
<evidence type="ECO:0000313" key="3">
    <source>
        <dbReference type="Proteomes" id="UP000051461"/>
    </source>
</evidence>
<keyword evidence="3" id="KW-1185">Reference proteome</keyword>
<dbReference type="EMBL" id="AZDA01000136">
    <property type="protein sequence ID" value="KRK32777.1"/>
    <property type="molecule type" value="Genomic_DNA"/>
</dbReference>
<dbReference type="PANTHER" id="PTHR42850:SF4">
    <property type="entry name" value="ZINC-DEPENDENT ENDOPOLYPHOSPHATASE"/>
    <property type="match status" value="1"/>
</dbReference>
<dbReference type="PATRIC" id="fig|1423726.3.peg.1899"/>
<dbReference type="GO" id="GO:0110154">
    <property type="term" value="P:RNA decapping"/>
    <property type="evidence" value="ECO:0007669"/>
    <property type="project" value="TreeGrafter"/>
</dbReference>
<dbReference type="STRING" id="1423726.FC07_GL001830"/>